<dbReference type="PANTHER" id="PTHR36922">
    <property type="entry name" value="BLL2446 PROTEIN"/>
    <property type="match status" value="1"/>
</dbReference>
<dbReference type="HOGENOM" id="CLU_090929_1_0_1"/>
<gene>
    <name evidence="1" type="ORF">MYCFIDRAFT_86443</name>
</gene>
<evidence type="ECO:0000313" key="2">
    <source>
        <dbReference type="Proteomes" id="UP000016932"/>
    </source>
</evidence>
<dbReference type="GeneID" id="19342451"/>
<dbReference type="Gene3D" id="1.20.120.450">
    <property type="entry name" value="dinb family like domain"/>
    <property type="match status" value="1"/>
</dbReference>
<reference evidence="1 2" key="1">
    <citation type="journal article" date="2012" name="PLoS Pathog.">
        <title>Diverse lifestyles and strategies of plant pathogenesis encoded in the genomes of eighteen Dothideomycetes fungi.</title>
        <authorList>
            <person name="Ohm R.A."/>
            <person name="Feau N."/>
            <person name="Henrissat B."/>
            <person name="Schoch C.L."/>
            <person name="Horwitz B.A."/>
            <person name="Barry K.W."/>
            <person name="Condon B.J."/>
            <person name="Copeland A.C."/>
            <person name="Dhillon B."/>
            <person name="Glaser F."/>
            <person name="Hesse C.N."/>
            <person name="Kosti I."/>
            <person name="LaButti K."/>
            <person name="Lindquist E.A."/>
            <person name="Lucas S."/>
            <person name="Salamov A.A."/>
            <person name="Bradshaw R.E."/>
            <person name="Ciuffetti L."/>
            <person name="Hamelin R.C."/>
            <person name="Kema G.H.J."/>
            <person name="Lawrence C."/>
            <person name="Scott J.A."/>
            <person name="Spatafora J.W."/>
            <person name="Turgeon B.G."/>
            <person name="de Wit P.J.G.M."/>
            <person name="Zhong S."/>
            <person name="Goodwin S.B."/>
            <person name="Grigoriev I.V."/>
        </authorList>
    </citation>
    <scope>NUCLEOTIDE SEQUENCE [LARGE SCALE GENOMIC DNA]</scope>
    <source>
        <strain evidence="1 2">CIRAD86</strain>
    </source>
</reference>
<dbReference type="VEuPathDB" id="FungiDB:MYCFIDRAFT_86443"/>
<dbReference type="KEGG" id="pfj:MYCFIDRAFT_86443"/>
<protein>
    <recommendedName>
        <fullName evidence="3">DUF1993 domain-containing protein</fullName>
    </recommendedName>
</protein>
<organism evidence="1 2">
    <name type="scientific">Pseudocercospora fijiensis (strain CIRAD86)</name>
    <name type="common">Black leaf streak disease fungus</name>
    <name type="synonym">Mycosphaerella fijiensis</name>
    <dbReference type="NCBI Taxonomy" id="383855"/>
    <lineage>
        <taxon>Eukaryota</taxon>
        <taxon>Fungi</taxon>
        <taxon>Dikarya</taxon>
        <taxon>Ascomycota</taxon>
        <taxon>Pezizomycotina</taxon>
        <taxon>Dothideomycetes</taxon>
        <taxon>Dothideomycetidae</taxon>
        <taxon>Mycosphaerellales</taxon>
        <taxon>Mycosphaerellaceae</taxon>
        <taxon>Pseudocercospora</taxon>
    </lineage>
</organism>
<sequence length="174" mass="19469">MSLTLYDLSVPILVRSLENLKGVLQKGEQWAKDNGKSESELLEARIVDDMKPLTFQIQTCSDTAKGILFRIGGEENTPMEDNEKSLADLYARIDATVKILRAAKKEKFSAPDTKCVVKMGPHEAEFTGIGYLQKFVIPNFFFHYATAYDILRSKGVPVGKSDYLGGKDLTTWEL</sequence>
<dbReference type="AlphaFoldDB" id="M2YTF6"/>
<dbReference type="SUPFAM" id="SSF109854">
    <property type="entry name" value="DinB/YfiT-like putative metalloenzymes"/>
    <property type="match status" value="1"/>
</dbReference>
<dbReference type="RefSeq" id="XP_007928350.1">
    <property type="nucleotide sequence ID" value="XM_007930159.1"/>
</dbReference>
<evidence type="ECO:0000313" key="1">
    <source>
        <dbReference type="EMBL" id="EME81040.1"/>
    </source>
</evidence>
<proteinExistence type="predicted"/>
<evidence type="ECO:0008006" key="3">
    <source>
        <dbReference type="Google" id="ProtNLM"/>
    </source>
</evidence>
<dbReference type="Pfam" id="PF09351">
    <property type="entry name" value="DUF1993"/>
    <property type="match status" value="1"/>
</dbReference>
<dbReference type="PANTHER" id="PTHR36922:SF1">
    <property type="entry name" value="DUF1993 DOMAIN-CONTAINING PROTEIN"/>
    <property type="match status" value="1"/>
</dbReference>
<dbReference type="EMBL" id="KB446560">
    <property type="protein sequence ID" value="EME81040.1"/>
    <property type="molecule type" value="Genomic_DNA"/>
</dbReference>
<name>M2YTF6_PSEFD</name>
<dbReference type="Proteomes" id="UP000016932">
    <property type="component" value="Unassembled WGS sequence"/>
</dbReference>
<accession>M2YTF6</accession>
<dbReference type="OrthoDB" id="3724345at2759"/>
<keyword evidence="2" id="KW-1185">Reference proteome</keyword>
<dbReference type="eggNOG" id="ENOG502SRAW">
    <property type="taxonomic scope" value="Eukaryota"/>
</dbReference>
<dbReference type="InterPro" id="IPR018531">
    <property type="entry name" value="DUF1993"/>
</dbReference>
<dbReference type="InterPro" id="IPR034660">
    <property type="entry name" value="DinB/YfiT-like"/>
</dbReference>